<protein>
    <submittedName>
        <fullName evidence="1">Uncharacterized protein</fullName>
    </submittedName>
</protein>
<accession>A0A918YTY7</accession>
<proteinExistence type="predicted"/>
<reference evidence="1" key="2">
    <citation type="submission" date="2020-09" db="EMBL/GenBank/DDBJ databases">
        <authorList>
            <person name="Sun Q."/>
            <person name="Ohkuma M."/>
        </authorList>
    </citation>
    <scope>NUCLEOTIDE SEQUENCE</scope>
    <source>
        <strain evidence="1">JCM 4714</strain>
    </source>
</reference>
<comment type="caution">
    <text evidence="1">The sequence shown here is derived from an EMBL/GenBank/DDBJ whole genome shotgun (WGS) entry which is preliminary data.</text>
</comment>
<keyword evidence="2" id="KW-1185">Reference proteome</keyword>
<name>A0A918YTY7_9ACTN</name>
<sequence length="190" mass="18600">MIIPPFRGWVVRARGRPVDQPRSGAAVPAAEEEVEHAAEAHVVGGGELAQGVVGDQVPAVAVCGAQGDGVDERVGPVQVTLVAGGGVQVEKQLDVARQPVAGAGPEAVAVAVHGEGGALGMGEVAVVAGLLPQPQQEGADARGAVAPVAEARALVVGGAFGPVRGAVVPLGERAQGLAAAERDVGQPGPS</sequence>
<dbReference type="EMBL" id="BMVG01000063">
    <property type="protein sequence ID" value="GHE15471.1"/>
    <property type="molecule type" value="Genomic_DNA"/>
</dbReference>
<reference evidence="1" key="1">
    <citation type="journal article" date="2014" name="Int. J. Syst. Evol. Microbiol.">
        <title>Complete genome sequence of Corynebacterium casei LMG S-19264T (=DSM 44701T), isolated from a smear-ripened cheese.</title>
        <authorList>
            <consortium name="US DOE Joint Genome Institute (JGI-PGF)"/>
            <person name="Walter F."/>
            <person name="Albersmeier A."/>
            <person name="Kalinowski J."/>
            <person name="Ruckert C."/>
        </authorList>
    </citation>
    <scope>NUCLEOTIDE SEQUENCE</scope>
    <source>
        <strain evidence="1">JCM 4714</strain>
    </source>
</reference>
<gene>
    <name evidence="1" type="ORF">GCM10010339_90310</name>
</gene>
<evidence type="ECO:0000313" key="2">
    <source>
        <dbReference type="Proteomes" id="UP000655443"/>
    </source>
</evidence>
<evidence type="ECO:0000313" key="1">
    <source>
        <dbReference type="EMBL" id="GHE15471.1"/>
    </source>
</evidence>
<dbReference type="Proteomes" id="UP000655443">
    <property type="component" value="Unassembled WGS sequence"/>
</dbReference>
<organism evidence="1 2">
    <name type="scientific">Streptomyces alanosinicus</name>
    <dbReference type="NCBI Taxonomy" id="68171"/>
    <lineage>
        <taxon>Bacteria</taxon>
        <taxon>Bacillati</taxon>
        <taxon>Actinomycetota</taxon>
        <taxon>Actinomycetes</taxon>
        <taxon>Kitasatosporales</taxon>
        <taxon>Streptomycetaceae</taxon>
        <taxon>Streptomyces</taxon>
    </lineage>
</organism>
<dbReference type="AlphaFoldDB" id="A0A918YTY7"/>